<evidence type="ECO:0000256" key="1">
    <source>
        <dbReference type="ARBA" id="ARBA00022603"/>
    </source>
</evidence>
<sequence>MAILYRGLPYPVIEWTEGDKCCSARWYSENVALPPKRVQVVDDRLPADIAYRLACEGTALLWRGDFQNARHLLKAITRRADRKSAKPGTTMSETFHLYRQAQSRKARVLGMLLIPLSADYSIPLRRAPDVRQACLEAYGPKGEESVVSLRGLQGVIGAHEWHKKGVKIPTLGGLIHPWYGVYAPIRSEYIDLVACVPLPTKVLAFDIGTGTGVLAAVLIRHGVARVVATDISLRAIACARENLTRLGLRSQVDVVYANLFPEGRAPLIVCNPPWIPARPSSPIEYAIFDPGSSMLRGFLAGAADHLEPGGEAWLILSDLAEHLGLRSREELDSWIEAAGLMVIDRLNVRPRHPKVKDISDPLHAARAKEVTSLWRLVARSEK</sequence>
<dbReference type="Pfam" id="PF05175">
    <property type="entry name" value="MTS"/>
    <property type="match status" value="1"/>
</dbReference>
<dbReference type="AlphaFoldDB" id="A0A3P3XNU3"/>
<dbReference type="InterPro" id="IPR002052">
    <property type="entry name" value="DNA_methylase_N6_adenine_CS"/>
</dbReference>
<organism evidence="4">
    <name type="scientific">uncultured spirochete</name>
    <dbReference type="NCBI Taxonomy" id="156406"/>
    <lineage>
        <taxon>Bacteria</taxon>
        <taxon>Pseudomonadati</taxon>
        <taxon>Spirochaetota</taxon>
        <taxon>Spirochaetia</taxon>
        <taxon>Spirochaetales</taxon>
        <taxon>environmental samples</taxon>
    </lineage>
</organism>
<dbReference type="InterPro" id="IPR050320">
    <property type="entry name" value="N5-glutamine_MTase"/>
</dbReference>
<proteinExistence type="predicted"/>
<keyword evidence="1" id="KW-0489">Methyltransferase</keyword>
<keyword evidence="2" id="KW-0949">S-adenosyl-L-methionine</keyword>
<feature type="domain" description="Methyltransferase small" evidence="3">
    <location>
        <begin position="197"/>
        <end position="317"/>
    </location>
</feature>
<dbReference type="CDD" id="cd02440">
    <property type="entry name" value="AdoMet_MTases"/>
    <property type="match status" value="1"/>
</dbReference>
<dbReference type="InterPro" id="IPR029063">
    <property type="entry name" value="SAM-dependent_MTases_sf"/>
</dbReference>
<gene>
    <name evidence="4" type="ORF">SPIRO4BDMA_40512</name>
</gene>
<dbReference type="PANTHER" id="PTHR18895:SF74">
    <property type="entry name" value="MTRF1L RELEASE FACTOR GLUTAMINE METHYLTRANSFERASE"/>
    <property type="match status" value="1"/>
</dbReference>
<dbReference type="SUPFAM" id="SSF53335">
    <property type="entry name" value="S-adenosyl-L-methionine-dependent methyltransferases"/>
    <property type="match status" value="1"/>
</dbReference>
<evidence type="ECO:0000259" key="3">
    <source>
        <dbReference type="Pfam" id="PF05175"/>
    </source>
</evidence>
<keyword evidence="1" id="KW-0808">Transferase</keyword>
<evidence type="ECO:0000313" key="4">
    <source>
        <dbReference type="EMBL" id="SLM17940.1"/>
    </source>
</evidence>
<dbReference type="PANTHER" id="PTHR18895">
    <property type="entry name" value="HEMK METHYLTRANSFERASE"/>
    <property type="match status" value="1"/>
</dbReference>
<name>A0A3P3XNU3_9SPIR</name>
<reference evidence="4" key="1">
    <citation type="submission" date="2017-02" db="EMBL/GenBank/DDBJ databases">
        <authorList>
            <person name="Regsiter A."/>
            <person name="William W."/>
        </authorList>
    </citation>
    <scope>NUCLEOTIDE SEQUENCE</scope>
    <source>
        <strain evidence="4">BdmA 4</strain>
    </source>
</reference>
<protein>
    <recommendedName>
        <fullName evidence="3">Methyltransferase small domain-containing protein</fullName>
    </recommendedName>
</protein>
<dbReference type="GO" id="GO:0032259">
    <property type="term" value="P:methylation"/>
    <property type="evidence" value="ECO:0007669"/>
    <property type="project" value="UniProtKB-KW"/>
</dbReference>
<dbReference type="PROSITE" id="PS00092">
    <property type="entry name" value="N6_MTASE"/>
    <property type="match status" value="1"/>
</dbReference>
<dbReference type="GO" id="GO:0036009">
    <property type="term" value="F:protein-glutamine N-methyltransferase activity"/>
    <property type="evidence" value="ECO:0007669"/>
    <property type="project" value="TreeGrafter"/>
</dbReference>
<dbReference type="GO" id="GO:0003676">
    <property type="term" value="F:nucleic acid binding"/>
    <property type="evidence" value="ECO:0007669"/>
    <property type="project" value="InterPro"/>
</dbReference>
<dbReference type="Gene3D" id="3.40.50.150">
    <property type="entry name" value="Vaccinia Virus protein VP39"/>
    <property type="match status" value="1"/>
</dbReference>
<dbReference type="EMBL" id="FWDO01000004">
    <property type="protein sequence ID" value="SLM17940.1"/>
    <property type="molecule type" value="Genomic_DNA"/>
</dbReference>
<dbReference type="InterPro" id="IPR007848">
    <property type="entry name" value="Small_mtfrase_dom"/>
</dbReference>
<evidence type="ECO:0000256" key="2">
    <source>
        <dbReference type="ARBA" id="ARBA00022691"/>
    </source>
</evidence>
<accession>A0A3P3XNU3</accession>